<evidence type="ECO:0000313" key="2">
    <source>
        <dbReference type="EMBL" id="KGY09187.1"/>
    </source>
</evidence>
<evidence type="ECO:0000256" key="1">
    <source>
        <dbReference type="SAM" id="SignalP"/>
    </source>
</evidence>
<dbReference type="RefSeq" id="WP_038189877.1">
    <property type="nucleotide sequence ID" value="NZ_JRWP01000008.1"/>
</dbReference>
<dbReference type="AlphaFoldDB" id="A0A0A5HUF4"/>
<gene>
    <name evidence="2" type="ORF">NM06_07960</name>
</gene>
<accession>A0A0A5HUF4</accession>
<dbReference type="OrthoDB" id="5877255at2"/>
<dbReference type="Proteomes" id="UP000030451">
    <property type="component" value="Unassembled WGS sequence"/>
</dbReference>
<dbReference type="STRING" id="379097.SE23_02060"/>
<feature type="signal peptide" evidence="1">
    <location>
        <begin position="1"/>
        <end position="24"/>
    </location>
</feature>
<evidence type="ECO:0000313" key="3">
    <source>
        <dbReference type="Proteomes" id="UP000030451"/>
    </source>
</evidence>
<name>A0A0A5HUF4_PHOS4</name>
<organism evidence="2 3">
    <name type="scientific">Photobacterium sp. (strain ATCC 43367)</name>
    <dbReference type="NCBI Taxonomy" id="379097"/>
    <lineage>
        <taxon>Bacteria</taxon>
        <taxon>Pseudomonadati</taxon>
        <taxon>Pseudomonadota</taxon>
        <taxon>Gammaproteobacteria</taxon>
        <taxon>Vibrionales</taxon>
        <taxon>Vibrionaceae</taxon>
        <taxon>Vibrio</taxon>
        <taxon>Vibrio oreintalis group</taxon>
    </lineage>
</organism>
<feature type="chain" id="PRO_5002011007" evidence="1">
    <location>
        <begin position="25"/>
        <end position="111"/>
    </location>
</feature>
<reference evidence="2 3" key="1">
    <citation type="submission" date="2014-10" db="EMBL/GenBank/DDBJ databases">
        <title>Genome sequencing of Vibrio sinaloensis T08.</title>
        <authorList>
            <person name="Chan K.-G."/>
            <person name="Mohamad N.I."/>
        </authorList>
    </citation>
    <scope>NUCLEOTIDE SEQUENCE [LARGE SCALE GENOMIC DNA]</scope>
    <source>
        <strain evidence="2 3">T08</strain>
    </source>
</reference>
<dbReference type="EMBL" id="JRWP01000008">
    <property type="protein sequence ID" value="KGY09187.1"/>
    <property type="molecule type" value="Genomic_DNA"/>
</dbReference>
<sequence length="111" mass="12504">MKKQIVASALFMVLAGGVTTLVVAGNSAFPPVDDRVAEAEQQMPRFFVKYYPEKEGQARALLQQHQLEIVETLSKQEVFVVKGSQDKLDQLISSEFIDYIEPEPIRSLYSQ</sequence>
<comment type="caution">
    <text evidence="2">The sequence shown here is derived from an EMBL/GenBank/DDBJ whole genome shotgun (WGS) entry which is preliminary data.</text>
</comment>
<keyword evidence="1" id="KW-0732">Signal</keyword>
<protein>
    <submittedName>
        <fullName evidence="2">ATPase</fullName>
    </submittedName>
</protein>
<proteinExistence type="predicted"/>